<evidence type="ECO:0000313" key="1">
    <source>
        <dbReference type="EMBL" id="QOY53200.1"/>
    </source>
</evidence>
<keyword evidence="2" id="KW-1185">Reference proteome</keyword>
<dbReference type="RefSeq" id="WP_194372022.1">
    <property type="nucleotide sequence ID" value="NZ_CP054492.1"/>
</dbReference>
<organism evidence="1 2">
    <name type="scientific">Candidatus Sulfurimonas baltica</name>
    <dbReference type="NCBI Taxonomy" id="2740404"/>
    <lineage>
        <taxon>Bacteria</taxon>
        <taxon>Pseudomonadati</taxon>
        <taxon>Campylobacterota</taxon>
        <taxon>Epsilonproteobacteria</taxon>
        <taxon>Campylobacterales</taxon>
        <taxon>Sulfurimonadaceae</taxon>
        <taxon>Sulfurimonas</taxon>
    </lineage>
</organism>
<evidence type="ECO:0000313" key="2">
    <source>
        <dbReference type="Proteomes" id="UP000593994"/>
    </source>
</evidence>
<reference evidence="1 2" key="1">
    <citation type="submission" date="2020-05" db="EMBL/GenBank/DDBJ databases">
        <title>Sulfurimonas marisnigri, sp. nov., and Sulfurimonas baltica, sp. nov., manganese oxide reducing chemolithoautotrophs of the class Epsilonproteobacteria isolated from the pelagic redoxclines of the Black and Baltic Seas and emended description of the genus Sulfurimonas.</title>
        <authorList>
            <person name="Henkel J.V."/>
            <person name="Laudan C."/>
            <person name="Werner J."/>
            <person name="Neu T."/>
            <person name="Plewe S."/>
            <person name="Sproer C."/>
            <person name="Bunk B."/>
            <person name="Schulz-Vogt H.N."/>
        </authorList>
    </citation>
    <scope>NUCLEOTIDE SEQUENCE [LARGE SCALE GENOMIC DNA]</scope>
    <source>
        <strain evidence="1 2">GD2</strain>
    </source>
</reference>
<dbReference type="AlphaFoldDB" id="A0A7S7LXG6"/>
<dbReference type="Proteomes" id="UP000593994">
    <property type="component" value="Chromosome"/>
</dbReference>
<protein>
    <submittedName>
        <fullName evidence="1">Uncharacterized protein</fullName>
    </submittedName>
</protein>
<proteinExistence type="predicted"/>
<dbReference type="EMBL" id="CP054492">
    <property type="protein sequence ID" value="QOY53200.1"/>
    <property type="molecule type" value="Genomic_DNA"/>
</dbReference>
<dbReference type="KEGG" id="sbal:HUE88_05845"/>
<name>A0A7S7LXG6_9BACT</name>
<gene>
    <name evidence="1" type="ORF">HUE88_05845</name>
</gene>
<sequence>MYYLIAKNIYAAVEHTGKEIHFSGIKIDDILVFEHWIPCIDFLEIFQSYQKNFLVLDKLYEVYEIEFIVYKCKDDSIVYLSMQYNEKEYKFSKYDAAKIVHKLNRILARCNLMPKPEERHASSGY</sequence>
<accession>A0A7S7LXG6</accession>